<organism evidence="11 12">
    <name type="scientific">Operophtera brumata</name>
    <name type="common">Winter moth</name>
    <name type="synonym">Phalaena brumata</name>
    <dbReference type="NCBI Taxonomy" id="104452"/>
    <lineage>
        <taxon>Eukaryota</taxon>
        <taxon>Metazoa</taxon>
        <taxon>Ecdysozoa</taxon>
        <taxon>Arthropoda</taxon>
        <taxon>Hexapoda</taxon>
        <taxon>Insecta</taxon>
        <taxon>Pterygota</taxon>
        <taxon>Neoptera</taxon>
        <taxon>Endopterygota</taxon>
        <taxon>Lepidoptera</taxon>
        <taxon>Glossata</taxon>
        <taxon>Ditrysia</taxon>
        <taxon>Geometroidea</taxon>
        <taxon>Geometridae</taxon>
        <taxon>Larentiinae</taxon>
        <taxon>Operophtera</taxon>
    </lineage>
</organism>
<dbReference type="GO" id="GO:0007165">
    <property type="term" value="P:signal transduction"/>
    <property type="evidence" value="ECO:0007669"/>
    <property type="project" value="UniProtKB-KW"/>
</dbReference>
<keyword evidence="6" id="KW-1133">Transmembrane helix</keyword>
<dbReference type="GO" id="GO:0005886">
    <property type="term" value="C:plasma membrane"/>
    <property type="evidence" value="ECO:0007669"/>
    <property type="project" value="UniProtKB-SubCell"/>
</dbReference>
<comment type="subcellular location">
    <subcellularLocation>
        <location evidence="1">Cell membrane</location>
        <topology evidence="1">Multi-pass membrane protein</topology>
    </subcellularLocation>
</comment>
<keyword evidence="7" id="KW-0472">Membrane</keyword>
<sequence length="87" mass="10018">MASCIICFCLFRFTLSRLLSAAIYNCDWIPRTRQFKSSLRLFVERANKPLSITGGKMFPISLETFTSVMNSAYSFFTLLCHMQSRNS</sequence>
<feature type="signal peptide" evidence="10">
    <location>
        <begin position="1"/>
        <end position="16"/>
    </location>
</feature>
<keyword evidence="8 11" id="KW-0675">Receptor</keyword>
<evidence type="ECO:0000256" key="5">
    <source>
        <dbReference type="ARBA" id="ARBA00022725"/>
    </source>
</evidence>
<name>A0A0L7KXE6_OPEBR</name>
<dbReference type="AlphaFoldDB" id="A0A0L7KXE6"/>
<proteinExistence type="predicted"/>
<feature type="chain" id="PRO_5005572958" evidence="10">
    <location>
        <begin position="17"/>
        <end position="87"/>
    </location>
</feature>
<evidence type="ECO:0000313" key="12">
    <source>
        <dbReference type="Proteomes" id="UP000037510"/>
    </source>
</evidence>
<evidence type="ECO:0000256" key="8">
    <source>
        <dbReference type="ARBA" id="ARBA00023170"/>
    </source>
</evidence>
<gene>
    <name evidence="11" type="ORF">OBRU01_13463</name>
</gene>
<evidence type="ECO:0000256" key="2">
    <source>
        <dbReference type="ARBA" id="ARBA00022475"/>
    </source>
</evidence>
<comment type="caution">
    <text evidence="11">The sequence shown here is derived from an EMBL/GenBank/DDBJ whole genome shotgun (WGS) entry which is preliminary data.</text>
</comment>
<accession>A0A0L7KXE6</accession>
<keyword evidence="4" id="KW-0812">Transmembrane</keyword>
<dbReference type="GO" id="GO:0005549">
    <property type="term" value="F:odorant binding"/>
    <property type="evidence" value="ECO:0007669"/>
    <property type="project" value="InterPro"/>
</dbReference>
<evidence type="ECO:0000313" key="11">
    <source>
        <dbReference type="EMBL" id="KOB67927.1"/>
    </source>
</evidence>
<dbReference type="EMBL" id="JTDY01004631">
    <property type="protein sequence ID" value="KOB67927.1"/>
    <property type="molecule type" value="Genomic_DNA"/>
</dbReference>
<evidence type="ECO:0000256" key="10">
    <source>
        <dbReference type="SAM" id="SignalP"/>
    </source>
</evidence>
<keyword evidence="5" id="KW-0552">Olfaction</keyword>
<keyword evidence="12" id="KW-1185">Reference proteome</keyword>
<keyword evidence="3" id="KW-0716">Sensory transduction</keyword>
<dbReference type="InterPro" id="IPR004117">
    <property type="entry name" value="7tm6_olfct_rcpt"/>
</dbReference>
<evidence type="ECO:0000256" key="7">
    <source>
        <dbReference type="ARBA" id="ARBA00023136"/>
    </source>
</evidence>
<dbReference type="GO" id="GO:0004984">
    <property type="term" value="F:olfactory receptor activity"/>
    <property type="evidence" value="ECO:0007669"/>
    <property type="project" value="InterPro"/>
</dbReference>
<dbReference type="PANTHER" id="PTHR21137:SF35">
    <property type="entry name" value="ODORANT RECEPTOR 19A-RELATED"/>
    <property type="match status" value="1"/>
</dbReference>
<evidence type="ECO:0000256" key="3">
    <source>
        <dbReference type="ARBA" id="ARBA00022606"/>
    </source>
</evidence>
<dbReference type="Proteomes" id="UP000037510">
    <property type="component" value="Unassembled WGS sequence"/>
</dbReference>
<dbReference type="PANTHER" id="PTHR21137">
    <property type="entry name" value="ODORANT RECEPTOR"/>
    <property type="match status" value="1"/>
</dbReference>
<dbReference type="Pfam" id="PF02949">
    <property type="entry name" value="7tm_6"/>
    <property type="match status" value="1"/>
</dbReference>
<evidence type="ECO:0000256" key="4">
    <source>
        <dbReference type="ARBA" id="ARBA00022692"/>
    </source>
</evidence>
<reference evidence="11 12" key="1">
    <citation type="journal article" date="2015" name="Genome Biol. Evol.">
        <title>The genome of winter moth (Operophtera brumata) provides a genomic perspective on sexual dimorphism and phenology.</title>
        <authorList>
            <person name="Derks M.F."/>
            <person name="Smit S."/>
            <person name="Salis L."/>
            <person name="Schijlen E."/>
            <person name="Bossers A."/>
            <person name="Mateman C."/>
            <person name="Pijl A.S."/>
            <person name="de Ridder D."/>
            <person name="Groenen M.A."/>
            <person name="Visser M.E."/>
            <person name="Megens H.J."/>
        </authorList>
    </citation>
    <scope>NUCLEOTIDE SEQUENCE [LARGE SCALE GENOMIC DNA]</scope>
    <source>
        <strain evidence="11">WM2013NL</strain>
        <tissue evidence="11">Head and thorax</tissue>
    </source>
</reference>
<evidence type="ECO:0000256" key="1">
    <source>
        <dbReference type="ARBA" id="ARBA00004651"/>
    </source>
</evidence>
<keyword evidence="10" id="KW-0732">Signal</keyword>
<protein>
    <submittedName>
        <fullName evidence="11">Odorant receptor</fullName>
    </submittedName>
</protein>
<keyword evidence="2" id="KW-1003">Cell membrane</keyword>
<evidence type="ECO:0000256" key="6">
    <source>
        <dbReference type="ARBA" id="ARBA00022989"/>
    </source>
</evidence>
<evidence type="ECO:0000256" key="9">
    <source>
        <dbReference type="ARBA" id="ARBA00023224"/>
    </source>
</evidence>
<keyword evidence="9" id="KW-0807">Transducer</keyword>